<dbReference type="GO" id="GO:0005524">
    <property type="term" value="F:ATP binding"/>
    <property type="evidence" value="ECO:0007669"/>
    <property type="project" value="UniProtKB-KW"/>
</dbReference>
<dbReference type="InterPro" id="IPR058031">
    <property type="entry name" value="AAA_lid_NorR"/>
</dbReference>
<dbReference type="Gene3D" id="3.40.50.2300">
    <property type="match status" value="1"/>
</dbReference>
<accession>A0A6I6IKK4</accession>
<dbReference type="SMART" id="SM00448">
    <property type="entry name" value="REC"/>
    <property type="match status" value="1"/>
</dbReference>
<name>A0A6I6IKK4_9RHOB</name>
<keyword evidence="3" id="KW-0067">ATP-binding</keyword>
<dbReference type="OrthoDB" id="9802388at2"/>
<dbReference type="Pfam" id="PF00072">
    <property type="entry name" value="Response_reg"/>
    <property type="match status" value="1"/>
</dbReference>
<reference evidence="11" key="1">
    <citation type="submission" date="2018-12" db="EMBL/GenBank/DDBJ databases">
        <title>Complete genome sequence of Roseovarius sp. MME-070.</title>
        <authorList>
            <person name="Nam Y.-D."/>
            <person name="Kang J."/>
            <person name="Chung W.-H."/>
            <person name="Park Y.S."/>
        </authorList>
    </citation>
    <scope>NUCLEOTIDE SEQUENCE [LARGE SCALE GENOMIC DNA]</scope>
    <source>
        <strain evidence="11">MME-070</strain>
    </source>
</reference>
<dbReference type="GO" id="GO:0043565">
    <property type="term" value="F:sequence-specific DNA binding"/>
    <property type="evidence" value="ECO:0007669"/>
    <property type="project" value="InterPro"/>
</dbReference>
<evidence type="ECO:0000256" key="1">
    <source>
        <dbReference type="ARBA" id="ARBA00022553"/>
    </source>
</evidence>
<dbReference type="InterPro" id="IPR001789">
    <property type="entry name" value="Sig_transdc_resp-reg_receiver"/>
</dbReference>
<dbReference type="SUPFAM" id="SSF46689">
    <property type="entry name" value="Homeodomain-like"/>
    <property type="match status" value="1"/>
</dbReference>
<dbReference type="PANTHER" id="PTHR32071">
    <property type="entry name" value="TRANSCRIPTIONAL REGULATORY PROTEIN"/>
    <property type="match status" value="1"/>
</dbReference>
<evidence type="ECO:0000313" key="11">
    <source>
        <dbReference type="Proteomes" id="UP000428330"/>
    </source>
</evidence>
<dbReference type="InterPro" id="IPR002197">
    <property type="entry name" value="HTH_Fis"/>
</dbReference>
<dbReference type="Pfam" id="PF14532">
    <property type="entry name" value="Sigma54_activ_2"/>
    <property type="match status" value="1"/>
</dbReference>
<dbReference type="FunFam" id="3.40.50.2300:FF:000018">
    <property type="entry name" value="DNA-binding transcriptional regulator NtrC"/>
    <property type="match status" value="1"/>
</dbReference>
<dbReference type="SUPFAM" id="SSF52172">
    <property type="entry name" value="CheY-like"/>
    <property type="match status" value="1"/>
</dbReference>
<feature type="modified residue" description="4-aspartylphosphate" evidence="7">
    <location>
        <position position="53"/>
    </location>
</feature>
<evidence type="ECO:0000259" key="9">
    <source>
        <dbReference type="PROSITE" id="PS50110"/>
    </source>
</evidence>
<dbReference type="PROSITE" id="PS50045">
    <property type="entry name" value="SIGMA54_INTERACT_4"/>
    <property type="match status" value="1"/>
</dbReference>
<dbReference type="InterPro" id="IPR002078">
    <property type="entry name" value="Sigma_54_int"/>
</dbReference>
<protein>
    <submittedName>
        <fullName evidence="10">Sigma-54-dependent Fis family transcriptional regulator</fullName>
    </submittedName>
</protein>
<dbReference type="PRINTS" id="PR01590">
    <property type="entry name" value="HTHFIS"/>
</dbReference>
<dbReference type="KEGG" id="rom:EI983_00365"/>
<evidence type="ECO:0000256" key="4">
    <source>
        <dbReference type="ARBA" id="ARBA00023012"/>
    </source>
</evidence>
<dbReference type="Pfam" id="PF25601">
    <property type="entry name" value="AAA_lid_14"/>
    <property type="match status" value="1"/>
</dbReference>
<organism evidence="10 11">
    <name type="scientific">Roseovarius faecimaris</name>
    <dbReference type="NCBI Taxonomy" id="2494550"/>
    <lineage>
        <taxon>Bacteria</taxon>
        <taxon>Pseudomonadati</taxon>
        <taxon>Pseudomonadota</taxon>
        <taxon>Alphaproteobacteria</taxon>
        <taxon>Rhodobacterales</taxon>
        <taxon>Roseobacteraceae</taxon>
        <taxon>Roseovarius</taxon>
    </lineage>
</organism>
<dbReference type="CDD" id="cd17549">
    <property type="entry name" value="REC_DctD-like"/>
    <property type="match status" value="1"/>
</dbReference>
<dbReference type="PANTHER" id="PTHR32071:SF57">
    <property type="entry name" value="C4-DICARBOXYLATE TRANSPORT TRANSCRIPTIONAL REGULATORY PROTEIN DCTD"/>
    <property type="match status" value="1"/>
</dbReference>
<evidence type="ECO:0000256" key="6">
    <source>
        <dbReference type="ARBA" id="ARBA00023163"/>
    </source>
</evidence>
<dbReference type="GO" id="GO:0000160">
    <property type="term" value="P:phosphorelay signal transduction system"/>
    <property type="evidence" value="ECO:0007669"/>
    <property type="project" value="UniProtKB-KW"/>
</dbReference>
<evidence type="ECO:0000259" key="8">
    <source>
        <dbReference type="PROSITE" id="PS50045"/>
    </source>
</evidence>
<sequence length="407" mass="43705">MIARVLLVDDDASVREALGQTLMLAEYEVTTAGSVIEAKDHIAPGFEGVVISDIRMPGQDGFALLAHVRKVDADLPVILLTGEGDIPMAVRGMSDGAYSFLEKPCPPKELLAVVERAMQTRALVMENRALKSQLETGDAASRLLFGSSALANGLRDSVRAAARAGTDVLITGAPGTGIAKVAHVVHVLSRRDATFEKRAGAALNPTALAEALALTADGSLFIDEVGNLPADSQLALNEAQDAGHAPRIIAGTSRDLAQEAHAGRFNPDLFYRLNVMSVTIPALKDRPEDIPVLFRHYVQAAAEQAQIAPPEIPPEVISRLMLRDWPGNSRDLMNAATRYVLGLSDFDSGEVPGLTEQMAQVEAAFLMQALRQNHGNATEAARALKLPRKTFYDKLARHGIRAEAFRE</sequence>
<dbReference type="Gene3D" id="1.10.10.60">
    <property type="entry name" value="Homeodomain-like"/>
    <property type="match status" value="1"/>
</dbReference>
<dbReference type="SUPFAM" id="SSF52540">
    <property type="entry name" value="P-loop containing nucleoside triphosphate hydrolases"/>
    <property type="match status" value="1"/>
</dbReference>
<proteinExistence type="predicted"/>
<keyword evidence="11" id="KW-1185">Reference proteome</keyword>
<dbReference type="Proteomes" id="UP000428330">
    <property type="component" value="Chromosome"/>
</dbReference>
<keyword evidence="1 7" id="KW-0597">Phosphoprotein</keyword>
<feature type="domain" description="Response regulatory" evidence="9">
    <location>
        <begin position="4"/>
        <end position="118"/>
    </location>
</feature>
<dbReference type="Pfam" id="PF02954">
    <property type="entry name" value="HTH_8"/>
    <property type="match status" value="1"/>
</dbReference>
<dbReference type="PROSITE" id="PS50110">
    <property type="entry name" value="RESPONSE_REGULATORY"/>
    <property type="match status" value="1"/>
</dbReference>
<evidence type="ECO:0000256" key="5">
    <source>
        <dbReference type="ARBA" id="ARBA00023015"/>
    </source>
</evidence>
<dbReference type="GO" id="GO:0006355">
    <property type="term" value="P:regulation of DNA-templated transcription"/>
    <property type="evidence" value="ECO:0007669"/>
    <property type="project" value="InterPro"/>
</dbReference>
<evidence type="ECO:0000313" key="10">
    <source>
        <dbReference type="EMBL" id="QGX96812.1"/>
    </source>
</evidence>
<dbReference type="InterPro" id="IPR011006">
    <property type="entry name" value="CheY-like_superfamily"/>
</dbReference>
<keyword evidence="6" id="KW-0804">Transcription</keyword>
<dbReference type="EMBL" id="CP034348">
    <property type="protein sequence ID" value="QGX96812.1"/>
    <property type="molecule type" value="Genomic_DNA"/>
</dbReference>
<dbReference type="RefSeq" id="WP_157705250.1">
    <property type="nucleotide sequence ID" value="NZ_CP034348.1"/>
</dbReference>
<keyword evidence="4" id="KW-0902">Two-component regulatory system</keyword>
<dbReference type="InterPro" id="IPR027417">
    <property type="entry name" value="P-loop_NTPase"/>
</dbReference>
<keyword evidence="2" id="KW-0547">Nucleotide-binding</keyword>
<keyword evidence="5" id="KW-0805">Transcription regulation</keyword>
<feature type="domain" description="Sigma-54 factor interaction" evidence="8">
    <location>
        <begin position="144"/>
        <end position="341"/>
    </location>
</feature>
<dbReference type="InterPro" id="IPR009057">
    <property type="entry name" value="Homeodomain-like_sf"/>
</dbReference>
<evidence type="ECO:0000256" key="2">
    <source>
        <dbReference type="ARBA" id="ARBA00022741"/>
    </source>
</evidence>
<evidence type="ECO:0000256" key="3">
    <source>
        <dbReference type="ARBA" id="ARBA00022840"/>
    </source>
</evidence>
<dbReference type="AlphaFoldDB" id="A0A6I6IKK4"/>
<evidence type="ECO:0000256" key="7">
    <source>
        <dbReference type="PROSITE-ProRule" id="PRU00169"/>
    </source>
</evidence>
<dbReference type="Gene3D" id="1.10.8.60">
    <property type="match status" value="1"/>
</dbReference>
<dbReference type="Gene3D" id="3.40.50.300">
    <property type="entry name" value="P-loop containing nucleotide triphosphate hydrolases"/>
    <property type="match status" value="1"/>
</dbReference>
<gene>
    <name evidence="10" type="ORF">EI983_00365</name>
</gene>